<dbReference type="EMBL" id="CM031823">
    <property type="protein sequence ID" value="KAG6627526.1"/>
    <property type="molecule type" value="Genomic_DNA"/>
</dbReference>
<sequence>MVTRRWASKPSPCSSSSSSTYYKLRDKTTECICSACLLCFCCPLAVLWGCIKLPCKIACHAVKHIPKHWACCGSKTMDFGGYSSFSDIDSDTQSSNKQTSCSYTLDDRSKDERLMTQTAKGTLE</sequence>
<reference evidence="2" key="1">
    <citation type="submission" date="2020-12" db="EMBL/GenBank/DDBJ databases">
        <title>WGS assembly of Carya illinoinensis cv. Pawnee.</title>
        <authorList>
            <person name="Platts A."/>
            <person name="Shu S."/>
            <person name="Wright S."/>
            <person name="Barry K."/>
            <person name="Edger P."/>
            <person name="Pires J.C."/>
            <person name="Schmutz J."/>
        </authorList>
    </citation>
    <scope>NUCLEOTIDE SEQUENCE</scope>
    <source>
        <tissue evidence="2">Leaf</tissue>
    </source>
</reference>
<accession>A0A8T1N743</accession>
<feature type="compositionally biased region" description="Polar residues" evidence="1">
    <location>
        <begin position="115"/>
        <end position="124"/>
    </location>
</feature>
<comment type="caution">
    <text evidence="2">The sequence shown here is derived from an EMBL/GenBank/DDBJ whole genome shotgun (WGS) entry which is preliminary data.</text>
</comment>
<evidence type="ECO:0000313" key="3">
    <source>
        <dbReference type="Proteomes" id="UP000811609"/>
    </source>
</evidence>
<proteinExistence type="predicted"/>
<gene>
    <name evidence="2" type="ORF">CIPAW_15G135200</name>
</gene>
<evidence type="ECO:0000256" key="1">
    <source>
        <dbReference type="SAM" id="MobiDB-lite"/>
    </source>
</evidence>
<protein>
    <submittedName>
        <fullName evidence="2">Uncharacterized protein</fullName>
    </submittedName>
</protein>
<dbReference type="Proteomes" id="UP000811609">
    <property type="component" value="Chromosome 15"/>
</dbReference>
<evidence type="ECO:0000313" key="2">
    <source>
        <dbReference type="EMBL" id="KAG6627526.1"/>
    </source>
</evidence>
<name>A0A8T1N743_CARIL</name>
<keyword evidence="3" id="KW-1185">Reference proteome</keyword>
<feature type="compositionally biased region" description="Low complexity" evidence="1">
    <location>
        <begin position="8"/>
        <end position="19"/>
    </location>
</feature>
<feature type="compositionally biased region" description="Polar residues" evidence="1">
    <location>
        <begin position="87"/>
        <end position="103"/>
    </location>
</feature>
<feature type="region of interest" description="Disordered" evidence="1">
    <location>
        <begin position="1"/>
        <end position="20"/>
    </location>
</feature>
<organism evidence="2 3">
    <name type="scientific">Carya illinoinensis</name>
    <name type="common">Pecan</name>
    <dbReference type="NCBI Taxonomy" id="32201"/>
    <lineage>
        <taxon>Eukaryota</taxon>
        <taxon>Viridiplantae</taxon>
        <taxon>Streptophyta</taxon>
        <taxon>Embryophyta</taxon>
        <taxon>Tracheophyta</taxon>
        <taxon>Spermatophyta</taxon>
        <taxon>Magnoliopsida</taxon>
        <taxon>eudicotyledons</taxon>
        <taxon>Gunneridae</taxon>
        <taxon>Pentapetalae</taxon>
        <taxon>rosids</taxon>
        <taxon>fabids</taxon>
        <taxon>Fagales</taxon>
        <taxon>Juglandaceae</taxon>
        <taxon>Carya</taxon>
    </lineage>
</organism>
<dbReference type="AlphaFoldDB" id="A0A8T1N743"/>
<feature type="region of interest" description="Disordered" evidence="1">
    <location>
        <begin position="87"/>
        <end position="124"/>
    </location>
</feature>
<feature type="compositionally biased region" description="Basic and acidic residues" evidence="1">
    <location>
        <begin position="105"/>
        <end position="114"/>
    </location>
</feature>